<keyword evidence="2" id="KW-0812">Transmembrane</keyword>
<gene>
    <name evidence="3" type="ORF">QR680_000939</name>
</gene>
<name>A0AA39GWE8_9BILA</name>
<keyword evidence="2" id="KW-0472">Membrane</keyword>
<organism evidence="3 4">
    <name type="scientific">Steinernema hermaphroditum</name>
    <dbReference type="NCBI Taxonomy" id="289476"/>
    <lineage>
        <taxon>Eukaryota</taxon>
        <taxon>Metazoa</taxon>
        <taxon>Ecdysozoa</taxon>
        <taxon>Nematoda</taxon>
        <taxon>Chromadorea</taxon>
        <taxon>Rhabditida</taxon>
        <taxon>Tylenchina</taxon>
        <taxon>Panagrolaimomorpha</taxon>
        <taxon>Strongyloidoidea</taxon>
        <taxon>Steinernematidae</taxon>
        <taxon>Steinernema</taxon>
    </lineage>
</organism>
<comment type="caution">
    <text evidence="3">The sequence shown here is derived from an EMBL/GenBank/DDBJ whole genome shotgun (WGS) entry which is preliminary data.</text>
</comment>
<reference evidence="3" key="1">
    <citation type="submission" date="2023-06" db="EMBL/GenBank/DDBJ databases">
        <title>Genomic analysis of the entomopathogenic nematode Steinernema hermaphroditum.</title>
        <authorList>
            <person name="Schwarz E.M."/>
            <person name="Heppert J.K."/>
            <person name="Baniya A."/>
            <person name="Schwartz H.T."/>
            <person name="Tan C.-H."/>
            <person name="Antoshechkin I."/>
            <person name="Sternberg P.W."/>
            <person name="Goodrich-Blair H."/>
            <person name="Dillman A.R."/>
        </authorList>
    </citation>
    <scope>NUCLEOTIDE SEQUENCE</scope>
    <source>
        <strain evidence="3">PS9179</strain>
        <tissue evidence="3">Whole animal</tissue>
    </source>
</reference>
<dbReference type="PANTHER" id="PTHR47518">
    <property type="entry name" value="SERPENTINE RECEPTOR CLASS EPSILON-13-RELATED"/>
    <property type="match status" value="1"/>
</dbReference>
<evidence type="ECO:0000256" key="1">
    <source>
        <dbReference type="ARBA" id="ARBA00006803"/>
    </source>
</evidence>
<dbReference type="InterPro" id="IPR052854">
    <property type="entry name" value="Serpentine_rcpt_epsilon"/>
</dbReference>
<feature type="transmembrane region" description="Helical" evidence="2">
    <location>
        <begin position="128"/>
        <end position="153"/>
    </location>
</feature>
<feature type="transmembrane region" description="Helical" evidence="2">
    <location>
        <begin position="230"/>
        <end position="252"/>
    </location>
</feature>
<dbReference type="GO" id="GO:0007606">
    <property type="term" value="P:sensory perception of chemical stimulus"/>
    <property type="evidence" value="ECO:0007669"/>
    <property type="project" value="InterPro"/>
</dbReference>
<feature type="transmembrane region" description="Helical" evidence="2">
    <location>
        <begin position="53"/>
        <end position="76"/>
    </location>
</feature>
<dbReference type="AlphaFoldDB" id="A0AA39GWE8"/>
<sequence length="337" mass="38033">MPEEDSELTKHAQPFHVANAVQLVLSSIVVLWSLFFAYLLCITKVYHRNLQLLLVNLPFTYALTCFCHMVSNLITILNGSEVIVGVVSNIMCTGLFASALNIFLILLERSIASFLARSYEMMDQGFPILVCTFINIQFLACVLSGVMSSFHLISNQLLVLISLFLNIVAFVVGHPLLPAPIVIALQGFALIPAKAYRQYITSSRNLSSHTLSERYQLAENYKSARLLNRVVLVICVTTFMATVVYYVGHFVIDLNKIDQRIMDFLFIITLFVQAIGIPVVIAALSKKFRDKCCVTFCGKTARVEHAVHIRNLKGNDLVVDVHRQRDVYFTEYQNAWR</sequence>
<keyword evidence="2" id="KW-1133">Transmembrane helix</keyword>
<dbReference type="GO" id="GO:0016020">
    <property type="term" value="C:membrane"/>
    <property type="evidence" value="ECO:0007669"/>
    <property type="project" value="InterPro"/>
</dbReference>
<dbReference type="InterPro" id="IPR004151">
    <property type="entry name" value="7TM_GPCR_serpentine_rcpt_Sre"/>
</dbReference>
<dbReference type="PANTHER" id="PTHR47518:SF9">
    <property type="entry name" value="SERPENTINE RECEPTOR, CLASS T"/>
    <property type="match status" value="1"/>
</dbReference>
<feature type="transmembrane region" description="Helical" evidence="2">
    <location>
        <begin position="159"/>
        <end position="191"/>
    </location>
</feature>
<evidence type="ECO:0000313" key="4">
    <source>
        <dbReference type="Proteomes" id="UP001175271"/>
    </source>
</evidence>
<feature type="transmembrane region" description="Helical" evidence="2">
    <location>
        <begin position="264"/>
        <end position="284"/>
    </location>
</feature>
<comment type="similarity">
    <text evidence="1">Belongs to the nematode receptor-like protein sre family.</text>
</comment>
<keyword evidence="4" id="KW-1185">Reference proteome</keyword>
<feature type="transmembrane region" description="Helical" evidence="2">
    <location>
        <begin position="20"/>
        <end position="41"/>
    </location>
</feature>
<evidence type="ECO:0000313" key="3">
    <source>
        <dbReference type="EMBL" id="KAK0394800.1"/>
    </source>
</evidence>
<evidence type="ECO:0000256" key="2">
    <source>
        <dbReference type="SAM" id="Phobius"/>
    </source>
</evidence>
<proteinExistence type="inferred from homology"/>
<feature type="transmembrane region" description="Helical" evidence="2">
    <location>
        <begin position="82"/>
        <end position="107"/>
    </location>
</feature>
<protein>
    <submittedName>
        <fullName evidence="3">Uncharacterized protein</fullName>
    </submittedName>
</protein>
<dbReference type="Proteomes" id="UP001175271">
    <property type="component" value="Unassembled WGS sequence"/>
</dbReference>
<accession>A0AA39GWE8</accession>
<dbReference type="EMBL" id="JAUCMV010000005">
    <property type="protein sequence ID" value="KAK0394800.1"/>
    <property type="molecule type" value="Genomic_DNA"/>
</dbReference>
<dbReference type="Pfam" id="PF03125">
    <property type="entry name" value="Sre"/>
    <property type="match status" value="1"/>
</dbReference>